<dbReference type="InterPro" id="IPR050204">
    <property type="entry name" value="AraC_XylS_family_regulators"/>
</dbReference>
<dbReference type="PANTHER" id="PTHR46796:SF12">
    <property type="entry name" value="HTH-TYPE DNA-BINDING TRANSCRIPTIONAL ACTIVATOR EUTR"/>
    <property type="match status" value="1"/>
</dbReference>
<keyword evidence="1" id="KW-0805">Transcription regulation</keyword>
<keyword evidence="2" id="KW-0238">DNA-binding</keyword>
<evidence type="ECO:0000256" key="1">
    <source>
        <dbReference type="ARBA" id="ARBA00023015"/>
    </source>
</evidence>
<accession>A0A7V8GKX7</accession>
<dbReference type="InterPro" id="IPR009057">
    <property type="entry name" value="Homeodomain-like_sf"/>
</dbReference>
<evidence type="ECO:0000313" key="5">
    <source>
        <dbReference type="EMBL" id="KAF1685435.1"/>
    </source>
</evidence>
<dbReference type="Gene3D" id="1.10.10.60">
    <property type="entry name" value="Homeodomain-like"/>
    <property type="match status" value="1"/>
</dbReference>
<dbReference type="PROSITE" id="PS01124">
    <property type="entry name" value="HTH_ARAC_FAMILY_2"/>
    <property type="match status" value="1"/>
</dbReference>
<feature type="domain" description="HTH araC/xylS-type" evidence="4">
    <location>
        <begin position="219"/>
        <end position="320"/>
    </location>
</feature>
<dbReference type="GO" id="GO:0043565">
    <property type="term" value="F:sequence-specific DNA binding"/>
    <property type="evidence" value="ECO:0007669"/>
    <property type="project" value="InterPro"/>
</dbReference>
<name>A0A7V8GKX7_9GAMM</name>
<dbReference type="EMBL" id="MWIP01000013">
    <property type="protein sequence ID" value="KAF1685435.1"/>
    <property type="molecule type" value="Genomic_DNA"/>
</dbReference>
<dbReference type="PANTHER" id="PTHR46796">
    <property type="entry name" value="HTH-TYPE TRANSCRIPTIONAL ACTIVATOR RHAS-RELATED"/>
    <property type="match status" value="1"/>
</dbReference>
<dbReference type="Pfam" id="PF12833">
    <property type="entry name" value="HTH_18"/>
    <property type="match status" value="1"/>
</dbReference>
<dbReference type="GO" id="GO:0003700">
    <property type="term" value="F:DNA-binding transcription factor activity"/>
    <property type="evidence" value="ECO:0007669"/>
    <property type="project" value="InterPro"/>
</dbReference>
<gene>
    <name evidence="5" type="ORF">B1992_11875</name>
</gene>
<keyword evidence="3" id="KW-0804">Transcription</keyword>
<dbReference type="SUPFAM" id="SSF46689">
    <property type="entry name" value="Homeodomain-like"/>
    <property type="match status" value="1"/>
</dbReference>
<keyword evidence="6" id="KW-1185">Reference proteome</keyword>
<sequence>MVDEVSLGKHDEVLRAYDLVSLGGVLQVCDLEMVLLDDNGPRADIHSLVHDEALFCTVQCGFRFRGRFMLPVDWGLLGFVHETGAWESWCHGTVLPSGSAVTVLPEGITEIAVGAGACLTLMLVPLRRLQRKLSEINLRGAGMPGHALQTFVVGDDSWGQHLVARYRHLRESLASQECVLGDEEVDALIDIHVQAAQSAGAASRPVCSRGRRAYYLMLQRAENFMRANMRRDIYIEEICEAAGGSERALRYAFDHLLGTSPKRYLSMLRLCAACRGLSMANSTRRSVKAIALSCGLWDLSRFAENYRRVFGELPRDTLMRSPMGSGTA</sequence>
<dbReference type="PROSITE" id="PS00041">
    <property type="entry name" value="HTH_ARAC_FAMILY_1"/>
    <property type="match status" value="1"/>
</dbReference>
<evidence type="ECO:0000259" key="4">
    <source>
        <dbReference type="PROSITE" id="PS01124"/>
    </source>
</evidence>
<reference evidence="5 6" key="1">
    <citation type="submission" date="2017-10" db="EMBL/GenBank/DDBJ databases">
        <title>Whole genome sequencing of Pseudoxanthomonas broegbernensis DSM 12573(T).</title>
        <authorList>
            <person name="Kumar S."/>
            <person name="Bansal K."/>
            <person name="Kaur A."/>
            <person name="Patil P."/>
            <person name="Sharma S."/>
            <person name="Patil P.B."/>
        </authorList>
    </citation>
    <scope>NUCLEOTIDE SEQUENCE [LARGE SCALE GENOMIC DNA]</scope>
    <source>
        <strain evidence="5 6">DSM 12573</strain>
    </source>
</reference>
<dbReference type="SMART" id="SM00342">
    <property type="entry name" value="HTH_ARAC"/>
    <property type="match status" value="1"/>
</dbReference>
<dbReference type="InterPro" id="IPR018062">
    <property type="entry name" value="HTH_AraC-typ_CS"/>
</dbReference>
<evidence type="ECO:0000313" key="6">
    <source>
        <dbReference type="Proteomes" id="UP000462066"/>
    </source>
</evidence>
<dbReference type="Proteomes" id="UP000462066">
    <property type="component" value="Unassembled WGS sequence"/>
</dbReference>
<comment type="caution">
    <text evidence="5">The sequence shown here is derived from an EMBL/GenBank/DDBJ whole genome shotgun (WGS) entry which is preliminary data.</text>
</comment>
<proteinExistence type="predicted"/>
<evidence type="ECO:0000256" key="3">
    <source>
        <dbReference type="ARBA" id="ARBA00023163"/>
    </source>
</evidence>
<dbReference type="AlphaFoldDB" id="A0A7V8GKX7"/>
<organism evidence="5 6">
    <name type="scientific">Pseudoxanthomonas broegbernensis</name>
    <dbReference type="NCBI Taxonomy" id="83619"/>
    <lineage>
        <taxon>Bacteria</taxon>
        <taxon>Pseudomonadati</taxon>
        <taxon>Pseudomonadota</taxon>
        <taxon>Gammaproteobacteria</taxon>
        <taxon>Lysobacterales</taxon>
        <taxon>Lysobacteraceae</taxon>
        <taxon>Pseudoxanthomonas</taxon>
    </lineage>
</organism>
<protein>
    <submittedName>
        <fullName evidence="5">AraC family transcriptional regulator</fullName>
    </submittedName>
</protein>
<evidence type="ECO:0000256" key="2">
    <source>
        <dbReference type="ARBA" id="ARBA00023125"/>
    </source>
</evidence>
<dbReference type="InterPro" id="IPR018060">
    <property type="entry name" value="HTH_AraC"/>
</dbReference>